<reference evidence="2" key="4">
    <citation type="submission" date="2019-03" db="UniProtKB">
        <authorList>
            <consortium name="EnsemblPlants"/>
        </authorList>
    </citation>
    <scope>IDENTIFICATION</scope>
</reference>
<dbReference type="Pfam" id="PF13966">
    <property type="entry name" value="zf-RVT"/>
    <property type="match status" value="1"/>
</dbReference>
<dbReference type="Proteomes" id="UP000015105">
    <property type="component" value="Chromosome 1D"/>
</dbReference>
<reference evidence="3" key="2">
    <citation type="journal article" date="2017" name="Nat. Plants">
        <title>The Aegilops tauschii genome reveals multiple impacts of transposons.</title>
        <authorList>
            <person name="Zhao G."/>
            <person name="Zou C."/>
            <person name="Li K."/>
            <person name="Wang K."/>
            <person name="Li T."/>
            <person name="Gao L."/>
            <person name="Zhang X."/>
            <person name="Wang H."/>
            <person name="Yang Z."/>
            <person name="Liu X."/>
            <person name="Jiang W."/>
            <person name="Mao L."/>
            <person name="Kong X."/>
            <person name="Jiao Y."/>
            <person name="Jia J."/>
        </authorList>
    </citation>
    <scope>NUCLEOTIDE SEQUENCE [LARGE SCALE GENOMIC DNA]</scope>
    <source>
        <strain evidence="3">cv. AL8/78</strain>
    </source>
</reference>
<dbReference type="AlphaFoldDB" id="A0A452YE33"/>
<reference evidence="2" key="3">
    <citation type="journal article" date="2017" name="Nature">
        <title>Genome sequence of the progenitor of the wheat D genome Aegilops tauschii.</title>
        <authorList>
            <person name="Luo M.C."/>
            <person name="Gu Y.Q."/>
            <person name="Puiu D."/>
            <person name="Wang H."/>
            <person name="Twardziok S.O."/>
            <person name="Deal K.R."/>
            <person name="Huo N."/>
            <person name="Zhu T."/>
            <person name="Wang L."/>
            <person name="Wang Y."/>
            <person name="McGuire P.E."/>
            <person name="Liu S."/>
            <person name="Long H."/>
            <person name="Ramasamy R.K."/>
            <person name="Rodriguez J.C."/>
            <person name="Van S.L."/>
            <person name="Yuan L."/>
            <person name="Wang Z."/>
            <person name="Xia Z."/>
            <person name="Xiao L."/>
            <person name="Anderson O.D."/>
            <person name="Ouyang S."/>
            <person name="Liang Y."/>
            <person name="Zimin A.V."/>
            <person name="Pertea G."/>
            <person name="Qi P."/>
            <person name="Bennetzen J.L."/>
            <person name="Dai X."/>
            <person name="Dawson M.W."/>
            <person name="Muller H.G."/>
            <person name="Kugler K."/>
            <person name="Rivarola-Duarte L."/>
            <person name="Spannagl M."/>
            <person name="Mayer K.F.X."/>
            <person name="Lu F.H."/>
            <person name="Bevan M.W."/>
            <person name="Leroy P."/>
            <person name="Li P."/>
            <person name="You F.M."/>
            <person name="Sun Q."/>
            <person name="Liu Z."/>
            <person name="Lyons E."/>
            <person name="Wicker T."/>
            <person name="Salzberg S.L."/>
            <person name="Devos K.M."/>
            <person name="Dvorak J."/>
        </authorList>
    </citation>
    <scope>NUCLEOTIDE SEQUENCE [LARGE SCALE GENOMIC DNA]</scope>
    <source>
        <strain evidence="2">cv. AL8/78</strain>
    </source>
</reference>
<feature type="domain" description="Reverse transcriptase zinc-binding" evidence="1">
    <location>
        <begin position="1"/>
        <end position="33"/>
    </location>
</feature>
<reference evidence="2" key="5">
    <citation type="journal article" date="2021" name="G3 (Bethesda)">
        <title>Aegilops tauschii genome assembly Aet v5.0 features greater sequence contiguity and improved annotation.</title>
        <authorList>
            <person name="Wang L."/>
            <person name="Zhu T."/>
            <person name="Rodriguez J.C."/>
            <person name="Deal K.R."/>
            <person name="Dubcovsky J."/>
            <person name="McGuire P.E."/>
            <person name="Lux T."/>
            <person name="Spannagl M."/>
            <person name="Mayer K.F.X."/>
            <person name="Baldrich P."/>
            <person name="Meyers B.C."/>
            <person name="Huo N."/>
            <person name="Gu Y.Q."/>
            <person name="Zhou H."/>
            <person name="Devos K.M."/>
            <person name="Bennetzen J.L."/>
            <person name="Unver T."/>
            <person name="Budak H."/>
            <person name="Gulick P.J."/>
            <person name="Galiba G."/>
            <person name="Kalapos B."/>
            <person name="Nelson D.R."/>
            <person name="Li P."/>
            <person name="You F.M."/>
            <person name="Luo M.C."/>
            <person name="Dvorak J."/>
        </authorList>
    </citation>
    <scope>NUCLEOTIDE SEQUENCE [LARGE SCALE GENOMIC DNA]</scope>
    <source>
        <strain evidence="2">cv. AL8/78</strain>
    </source>
</reference>
<evidence type="ECO:0000313" key="3">
    <source>
        <dbReference type="Proteomes" id="UP000015105"/>
    </source>
</evidence>
<protein>
    <recommendedName>
        <fullName evidence="1">Reverse transcriptase zinc-binding domain-containing protein</fullName>
    </recommendedName>
</protein>
<organism evidence="2 3">
    <name type="scientific">Aegilops tauschii subsp. strangulata</name>
    <name type="common">Goatgrass</name>
    <dbReference type="NCBI Taxonomy" id="200361"/>
    <lineage>
        <taxon>Eukaryota</taxon>
        <taxon>Viridiplantae</taxon>
        <taxon>Streptophyta</taxon>
        <taxon>Embryophyta</taxon>
        <taxon>Tracheophyta</taxon>
        <taxon>Spermatophyta</taxon>
        <taxon>Magnoliopsida</taxon>
        <taxon>Liliopsida</taxon>
        <taxon>Poales</taxon>
        <taxon>Poaceae</taxon>
        <taxon>BOP clade</taxon>
        <taxon>Pooideae</taxon>
        <taxon>Triticodae</taxon>
        <taxon>Triticeae</taxon>
        <taxon>Triticinae</taxon>
        <taxon>Aegilops</taxon>
    </lineage>
</organism>
<accession>A0A452YE33</accession>
<sequence length="80" mass="8706">LARRNWQGSKKCCFCTHDETIEHLFFQCNFARSTCYFPLYALASYVVYATTSGGPTAVQGGVYAVGAGGYGGFYPTWVAA</sequence>
<evidence type="ECO:0000313" key="2">
    <source>
        <dbReference type="EnsemblPlants" id="AET1Gv20387300.2"/>
    </source>
</evidence>
<name>A0A452YE33_AEGTS</name>
<dbReference type="Gramene" id="AET1Gv20387300.2">
    <property type="protein sequence ID" value="AET1Gv20387300.2"/>
    <property type="gene ID" value="AET1Gv20387300"/>
</dbReference>
<evidence type="ECO:0000259" key="1">
    <source>
        <dbReference type="Pfam" id="PF13966"/>
    </source>
</evidence>
<dbReference type="EnsemblPlants" id="AET1Gv20387300.2">
    <property type="protein sequence ID" value="AET1Gv20387300.2"/>
    <property type="gene ID" value="AET1Gv20387300"/>
</dbReference>
<reference evidence="3" key="1">
    <citation type="journal article" date="2014" name="Science">
        <title>Ancient hybridizations among the ancestral genomes of bread wheat.</title>
        <authorList>
            <consortium name="International Wheat Genome Sequencing Consortium,"/>
            <person name="Marcussen T."/>
            <person name="Sandve S.R."/>
            <person name="Heier L."/>
            <person name="Spannagl M."/>
            <person name="Pfeifer M."/>
            <person name="Jakobsen K.S."/>
            <person name="Wulff B.B."/>
            <person name="Steuernagel B."/>
            <person name="Mayer K.F."/>
            <person name="Olsen O.A."/>
        </authorList>
    </citation>
    <scope>NUCLEOTIDE SEQUENCE [LARGE SCALE GENOMIC DNA]</scope>
    <source>
        <strain evidence="3">cv. AL8/78</strain>
    </source>
</reference>
<proteinExistence type="predicted"/>
<keyword evidence="3" id="KW-1185">Reference proteome</keyword>
<dbReference type="InterPro" id="IPR026960">
    <property type="entry name" value="RVT-Znf"/>
</dbReference>